<proteinExistence type="predicted"/>
<dbReference type="Gene3D" id="3.30.160.60">
    <property type="entry name" value="Classic Zinc Finger"/>
    <property type="match status" value="1"/>
</dbReference>
<dbReference type="Pfam" id="PF00096">
    <property type="entry name" value="zf-C2H2"/>
    <property type="match status" value="1"/>
</dbReference>
<dbReference type="InterPro" id="IPR013087">
    <property type="entry name" value="Znf_C2H2_type"/>
</dbReference>
<protein>
    <recommendedName>
        <fullName evidence="1">C2H2-type domain-containing protein</fullName>
    </recommendedName>
</protein>
<organism evidence="2">
    <name type="scientific">marine sediment metagenome</name>
    <dbReference type="NCBI Taxonomy" id="412755"/>
    <lineage>
        <taxon>unclassified sequences</taxon>
        <taxon>metagenomes</taxon>
        <taxon>ecological metagenomes</taxon>
    </lineage>
</organism>
<dbReference type="AlphaFoldDB" id="A0A0F9A533"/>
<reference evidence="2" key="1">
    <citation type="journal article" date="2015" name="Nature">
        <title>Complex archaea that bridge the gap between prokaryotes and eukaryotes.</title>
        <authorList>
            <person name="Spang A."/>
            <person name="Saw J.H."/>
            <person name="Jorgensen S.L."/>
            <person name="Zaremba-Niedzwiedzka K."/>
            <person name="Martijn J."/>
            <person name="Lind A.E."/>
            <person name="van Eijk R."/>
            <person name="Schleper C."/>
            <person name="Guy L."/>
            <person name="Ettema T.J."/>
        </authorList>
    </citation>
    <scope>NUCLEOTIDE SEQUENCE</scope>
</reference>
<feature type="domain" description="C2H2-type" evidence="1">
    <location>
        <begin position="6"/>
        <end position="35"/>
    </location>
</feature>
<evidence type="ECO:0000313" key="2">
    <source>
        <dbReference type="EMBL" id="KKK73694.1"/>
    </source>
</evidence>
<evidence type="ECO:0000259" key="1">
    <source>
        <dbReference type="PROSITE" id="PS50157"/>
    </source>
</evidence>
<accession>A0A0F9A533</accession>
<name>A0A0F9A533_9ZZZZ</name>
<dbReference type="EMBL" id="LAZR01056669">
    <property type="protein sequence ID" value="KKK73694.1"/>
    <property type="molecule type" value="Genomic_DNA"/>
</dbReference>
<comment type="caution">
    <text evidence="2">The sequence shown here is derived from an EMBL/GenBank/DDBJ whole genome shotgun (WGS) entry which is preliminary data.</text>
</comment>
<dbReference type="InterPro" id="IPR036236">
    <property type="entry name" value="Znf_C2H2_sf"/>
</dbReference>
<dbReference type="SUPFAM" id="SSF57667">
    <property type="entry name" value="beta-beta-alpha zinc fingers"/>
    <property type="match status" value="1"/>
</dbReference>
<dbReference type="PROSITE" id="PS50157">
    <property type="entry name" value="ZINC_FINGER_C2H2_2"/>
    <property type="match status" value="1"/>
</dbReference>
<gene>
    <name evidence="2" type="ORF">LCGC14_2891260</name>
</gene>
<sequence>MATGAHACEYCSSKFSRTADLLRHQRKAKYCLTKRGLSTEPEIHKCPYCKSVCSRKDSLARHINSCKRLNEAAPYLELVRQMDTLKLQLAQFEKRSTTNVNNRNVVVNNLQPITDEDLQEQVENLTLDFILEGAKGFADFANSYPFKNRVLCTDRARKKLRYRDEAGEIIDDGGGHK</sequence>
<feature type="non-terminal residue" evidence="2">
    <location>
        <position position="177"/>
    </location>
</feature>